<evidence type="ECO:0000259" key="13">
    <source>
        <dbReference type="Pfam" id="PF00593"/>
    </source>
</evidence>
<dbReference type="GO" id="GO:0015344">
    <property type="term" value="F:siderophore uptake transmembrane transporter activity"/>
    <property type="evidence" value="ECO:0007669"/>
    <property type="project" value="TreeGrafter"/>
</dbReference>
<dbReference type="InterPro" id="IPR039426">
    <property type="entry name" value="TonB-dep_rcpt-like"/>
</dbReference>
<comment type="caution">
    <text evidence="15">The sequence shown here is derived from an EMBL/GenBank/DDBJ whole genome shotgun (WGS) entry which is preliminary data.</text>
</comment>
<dbReference type="InterPro" id="IPR012910">
    <property type="entry name" value="Plug_dom"/>
</dbReference>
<evidence type="ECO:0000313" key="16">
    <source>
        <dbReference type="Proteomes" id="UP000301751"/>
    </source>
</evidence>
<name>A0A480AJN3_9BURK</name>
<reference evidence="16" key="1">
    <citation type="submission" date="2019-03" db="EMBL/GenBank/DDBJ databases">
        <title>Aquabacterium pictum sp.nov., the first bacteriochlorophyll a-containing freshwater bacterium in the genus Aquabacterium of the class Betaproteobacteria.</title>
        <authorList>
            <person name="Hirose S."/>
            <person name="Tank M."/>
            <person name="Hara E."/>
            <person name="Tamaki H."/>
            <person name="Takaichi S."/>
            <person name="Haruta S."/>
            <person name="Hanada S."/>
        </authorList>
    </citation>
    <scope>NUCLEOTIDE SEQUENCE [LARGE SCALE GENOMIC DNA]</scope>
    <source>
        <strain evidence="16">W35</strain>
    </source>
</reference>
<dbReference type="Pfam" id="PF00593">
    <property type="entry name" value="TonB_dep_Rec_b-barrel"/>
    <property type="match status" value="1"/>
</dbReference>
<dbReference type="SUPFAM" id="SSF56935">
    <property type="entry name" value="Porins"/>
    <property type="match status" value="1"/>
</dbReference>
<evidence type="ECO:0000256" key="8">
    <source>
        <dbReference type="ARBA" id="ARBA00023136"/>
    </source>
</evidence>
<proteinExistence type="inferred from homology"/>
<keyword evidence="4" id="KW-1134">Transmembrane beta strand</keyword>
<evidence type="ECO:0000256" key="5">
    <source>
        <dbReference type="ARBA" id="ARBA00022692"/>
    </source>
</evidence>
<feature type="domain" description="TonB-dependent receptor-like beta-barrel" evidence="13">
    <location>
        <begin position="202"/>
        <end position="665"/>
    </location>
</feature>
<evidence type="ECO:0000259" key="14">
    <source>
        <dbReference type="Pfam" id="PF07715"/>
    </source>
</evidence>
<feature type="region of interest" description="Disordered" evidence="12">
    <location>
        <begin position="235"/>
        <end position="256"/>
    </location>
</feature>
<protein>
    <submittedName>
        <fullName evidence="15">Ligand-gated channel</fullName>
    </submittedName>
</protein>
<keyword evidence="8 11" id="KW-0472">Membrane</keyword>
<comment type="similarity">
    <text evidence="2 11">Belongs to the TonB-dependent receptor family.</text>
</comment>
<dbReference type="PANTHER" id="PTHR30069">
    <property type="entry name" value="TONB-DEPENDENT OUTER MEMBRANE RECEPTOR"/>
    <property type="match status" value="1"/>
</dbReference>
<dbReference type="PANTHER" id="PTHR30069:SF29">
    <property type="entry name" value="HEMOGLOBIN AND HEMOGLOBIN-HAPTOGLOBIN-BINDING PROTEIN 1-RELATED"/>
    <property type="match status" value="1"/>
</dbReference>
<feature type="region of interest" description="Disordered" evidence="12">
    <location>
        <begin position="672"/>
        <end position="691"/>
    </location>
</feature>
<dbReference type="RefSeq" id="WP_162520693.1">
    <property type="nucleotide sequence ID" value="NZ_BJCL01000002.1"/>
</dbReference>
<keyword evidence="3" id="KW-0813">Transport</keyword>
<gene>
    <name evidence="15" type="ORF">AQPW35_09250</name>
</gene>
<evidence type="ECO:0000256" key="6">
    <source>
        <dbReference type="ARBA" id="ARBA00022729"/>
    </source>
</evidence>
<dbReference type="Proteomes" id="UP000301751">
    <property type="component" value="Unassembled WGS sequence"/>
</dbReference>
<dbReference type="InterPro" id="IPR037066">
    <property type="entry name" value="Plug_dom_sf"/>
</dbReference>
<comment type="subcellular location">
    <subcellularLocation>
        <location evidence="1">Cell outer membrane</location>
        <topology evidence="1">Multi-pass membrane protein</topology>
    </subcellularLocation>
</comment>
<dbReference type="GO" id="GO:0009279">
    <property type="term" value="C:cell outer membrane"/>
    <property type="evidence" value="ECO:0007669"/>
    <property type="project" value="UniProtKB-SubCell"/>
</dbReference>
<evidence type="ECO:0000256" key="7">
    <source>
        <dbReference type="ARBA" id="ARBA00023077"/>
    </source>
</evidence>
<keyword evidence="6" id="KW-0732">Signal</keyword>
<keyword evidence="7 11" id="KW-0798">TonB box</keyword>
<evidence type="ECO:0000256" key="12">
    <source>
        <dbReference type="SAM" id="MobiDB-lite"/>
    </source>
</evidence>
<evidence type="ECO:0000256" key="1">
    <source>
        <dbReference type="ARBA" id="ARBA00004571"/>
    </source>
</evidence>
<accession>A0A480AJN3</accession>
<evidence type="ECO:0000256" key="10">
    <source>
        <dbReference type="ARBA" id="ARBA00023237"/>
    </source>
</evidence>
<dbReference type="Gene3D" id="2.40.170.20">
    <property type="entry name" value="TonB-dependent receptor, beta-barrel domain"/>
    <property type="match status" value="1"/>
</dbReference>
<dbReference type="Gene3D" id="2.170.130.10">
    <property type="entry name" value="TonB-dependent receptor, plug domain"/>
    <property type="match status" value="1"/>
</dbReference>
<sequence length="705" mass="76586">MPATPAGQTVVIEGRGDDAASRRQQAIGATTVIGREALDEAGDQSLLDVLQRVPGIGIDGDAPRLLGMGAGYTQILLNGEPAPPGFSLEQLAPGDIERIEIVKGPTAEFGGAAGTINVILRSPPKLRQRELRGAVGWRTVRPQGTLAGHWGDRFGDVGLFLPVSLYSWANGADLEVQRSSTPAGGTLSRQRVTGRDQWLGGGLNLAPRLEWKASDTDTWQAQLFLQRNHHHNRGWRSTEALDGPAPTLASDASRSDGSWQLLRSQLQWLRKQPDGSRLELKATAEAARWTNAGSAQGLTPQGSPGSLRETSALHRDRKALLGARWRLPLGEAHTLNSGVDVQQRARRELNRRFIDGSEQITSATGVPLAVDIDHAVAFVQDEWAVSDRATLLAGLRAEQHRLWLQGAGAAVRNQWQLLSPNLQFRQALDGRGRDVLRLSLARSQRTPDVGLLLPRYNLNGSYEATETNTPIAVDTAGNPQLQPERLLTADLRLERTLDGGGVLSAGLSHRRVQDLIRRRITLETVAEASAPRWVSRPVNLSSARSSALDLELKGSAPQLLGALWAQAPKALQLRAAVSWFRSSVEQIDDPDARLDGQPPWQTTLGADWQGPVPGFSAGATWTYTPGFRTRQTDNQRVWRGSSSRLDAHLQWRIDRQRSLRLAVNNALAPDSLSSNAITGSDGSLAASSTRRGTVPQFTAGLQWRL</sequence>
<evidence type="ECO:0000256" key="3">
    <source>
        <dbReference type="ARBA" id="ARBA00022448"/>
    </source>
</evidence>
<evidence type="ECO:0000256" key="2">
    <source>
        <dbReference type="ARBA" id="ARBA00009810"/>
    </source>
</evidence>
<feature type="domain" description="TonB-dependent receptor plug" evidence="14">
    <location>
        <begin position="24"/>
        <end position="111"/>
    </location>
</feature>
<dbReference type="Pfam" id="PF07715">
    <property type="entry name" value="Plug"/>
    <property type="match status" value="1"/>
</dbReference>
<evidence type="ECO:0000256" key="9">
    <source>
        <dbReference type="ARBA" id="ARBA00023170"/>
    </source>
</evidence>
<keyword evidence="9" id="KW-0675">Receptor</keyword>
<dbReference type="InterPro" id="IPR036942">
    <property type="entry name" value="Beta-barrel_TonB_sf"/>
</dbReference>
<dbReference type="AlphaFoldDB" id="A0A480AJN3"/>
<evidence type="ECO:0000313" key="15">
    <source>
        <dbReference type="EMBL" id="GCL61844.1"/>
    </source>
</evidence>
<evidence type="ECO:0000256" key="4">
    <source>
        <dbReference type="ARBA" id="ARBA00022452"/>
    </source>
</evidence>
<organism evidence="15 16">
    <name type="scientific">Pseudaquabacterium pictum</name>
    <dbReference type="NCBI Taxonomy" id="2315236"/>
    <lineage>
        <taxon>Bacteria</taxon>
        <taxon>Pseudomonadati</taxon>
        <taxon>Pseudomonadota</taxon>
        <taxon>Betaproteobacteria</taxon>
        <taxon>Burkholderiales</taxon>
        <taxon>Sphaerotilaceae</taxon>
        <taxon>Pseudaquabacterium</taxon>
    </lineage>
</organism>
<keyword evidence="10" id="KW-0998">Cell outer membrane</keyword>
<dbReference type="EMBL" id="BJCL01000002">
    <property type="protein sequence ID" value="GCL61844.1"/>
    <property type="molecule type" value="Genomic_DNA"/>
</dbReference>
<keyword evidence="16" id="KW-1185">Reference proteome</keyword>
<dbReference type="GO" id="GO:0044718">
    <property type="term" value="P:siderophore transmembrane transport"/>
    <property type="evidence" value="ECO:0007669"/>
    <property type="project" value="TreeGrafter"/>
</dbReference>
<evidence type="ECO:0000256" key="11">
    <source>
        <dbReference type="RuleBase" id="RU003357"/>
    </source>
</evidence>
<keyword evidence="5" id="KW-0812">Transmembrane</keyword>
<dbReference type="InterPro" id="IPR000531">
    <property type="entry name" value="Beta-barrel_TonB"/>
</dbReference>